<protein>
    <submittedName>
        <fullName evidence="1">Metalloprotease</fullName>
        <ecNumber evidence="1">3.4.24.56</ecNumber>
    </submittedName>
</protein>
<keyword evidence="2" id="KW-1185">Reference proteome</keyword>
<keyword evidence="1" id="KW-0378">Hydrolase</keyword>
<organism evidence="1 2">
    <name type="scientific">Entomophthora muscae</name>
    <dbReference type="NCBI Taxonomy" id="34485"/>
    <lineage>
        <taxon>Eukaryota</taxon>
        <taxon>Fungi</taxon>
        <taxon>Fungi incertae sedis</taxon>
        <taxon>Zoopagomycota</taxon>
        <taxon>Entomophthoromycotina</taxon>
        <taxon>Entomophthoromycetes</taxon>
        <taxon>Entomophthorales</taxon>
        <taxon>Entomophthoraceae</taxon>
        <taxon>Entomophthora</taxon>
    </lineage>
</organism>
<keyword evidence="1" id="KW-0645">Protease</keyword>
<reference evidence="1" key="1">
    <citation type="submission" date="2022-04" db="EMBL/GenBank/DDBJ databases">
        <title>Genome of the entomopathogenic fungus Entomophthora muscae.</title>
        <authorList>
            <person name="Elya C."/>
            <person name="Lovett B.R."/>
            <person name="Lee E."/>
            <person name="Macias A.M."/>
            <person name="Hajek A.E."/>
            <person name="De Bivort B.L."/>
            <person name="Kasson M.T."/>
            <person name="De Fine Licht H.H."/>
            <person name="Stajich J.E."/>
        </authorList>
    </citation>
    <scope>NUCLEOTIDE SEQUENCE</scope>
    <source>
        <strain evidence="1">Berkeley</strain>
    </source>
</reference>
<evidence type="ECO:0000313" key="1">
    <source>
        <dbReference type="EMBL" id="KAJ9069367.1"/>
    </source>
</evidence>
<comment type="caution">
    <text evidence="1">The sequence shown here is derived from an EMBL/GenBank/DDBJ whole genome shotgun (WGS) entry which is preliminary data.</text>
</comment>
<keyword evidence="1" id="KW-0482">Metalloprotease</keyword>
<accession>A0ACC2T482</accession>
<evidence type="ECO:0000313" key="2">
    <source>
        <dbReference type="Proteomes" id="UP001165960"/>
    </source>
</evidence>
<name>A0ACC2T482_9FUNG</name>
<dbReference type="Proteomes" id="UP001165960">
    <property type="component" value="Unassembled WGS sequence"/>
</dbReference>
<gene>
    <name evidence="1" type="primary">STE23_36</name>
    <name evidence="1" type="ORF">DSO57_1019200</name>
</gene>
<dbReference type="EC" id="3.4.24.56" evidence="1"/>
<proteinExistence type="predicted"/>
<dbReference type="EMBL" id="QTSX02003636">
    <property type="protein sequence ID" value="KAJ9069367.1"/>
    <property type="molecule type" value="Genomic_DNA"/>
</dbReference>
<sequence length="176" mass="20235">MEVLFFLPAQLALYDTKVTPHLLANPQPAKYLTTLIGRGEKGSPSALLSLLGYSNGLKCSIAQDSVSFSLLLIKVAVTPKGLENYQEILQILFQDLRMLKKNATWQWHYPQKIMQGEVEFRFTQPHLTLQRVQDLTYQMQAPIPVHHIFLPQDRLLRYDEQQIKNTLRLISPDSMT</sequence>